<evidence type="ECO:0000313" key="1">
    <source>
        <dbReference type="EMBL" id="MCD7473348.1"/>
    </source>
</evidence>
<proteinExistence type="predicted"/>
<comment type="caution">
    <text evidence="1">The sequence shown here is derived from an EMBL/GenBank/DDBJ whole genome shotgun (WGS) entry which is preliminary data.</text>
</comment>
<evidence type="ECO:0000313" key="2">
    <source>
        <dbReference type="Proteomes" id="UP000823775"/>
    </source>
</evidence>
<accession>A0ABS8TQ64</accession>
<gene>
    <name evidence="1" type="ORF">HAX54_015143</name>
</gene>
<organism evidence="1 2">
    <name type="scientific">Datura stramonium</name>
    <name type="common">Jimsonweed</name>
    <name type="synonym">Common thornapple</name>
    <dbReference type="NCBI Taxonomy" id="4076"/>
    <lineage>
        <taxon>Eukaryota</taxon>
        <taxon>Viridiplantae</taxon>
        <taxon>Streptophyta</taxon>
        <taxon>Embryophyta</taxon>
        <taxon>Tracheophyta</taxon>
        <taxon>Spermatophyta</taxon>
        <taxon>Magnoliopsida</taxon>
        <taxon>eudicotyledons</taxon>
        <taxon>Gunneridae</taxon>
        <taxon>Pentapetalae</taxon>
        <taxon>asterids</taxon>
        <taxon>lamiids</taxon>
        <taxon>Solanales</taxon>
        <taxon>Solanaceae</taxon>
        <taxon>Solanoideae</taxon>
        <taxon>Datureae</taxon>
        <taxon>Datura</taxon>
    </lineage>
</organism>
<name>A0ABS8TQ64_DATST</name>
<reference evidence="1 2" key="1">
    <citation type="journal article" date="2021" name="BMC Genomics">
        <title>Datura genome reveals duplications of psychoactive alkaloid biosynthetic genes and high mutation rate following tissue culture.</title>
        <authorList>
            <person name="Rajewski A."/>
            <person name="Carter-House D."/>
            <person name="Stajich J."/>
            <person name="Litt A."/>
        </authorList>
    </citation>
    <scope>NUCLEOTIDE SEQUENCE [LARGE SCALE GENOMIC DNA]</scope>
    <source>
        <strain evidence="1">AR-01</strain>
    </source>
</reference>
<feature type="non-terminal residue" evidence="1">
    <location>
        <position position="65"/>
    </location>
</feature>
<sequence>IDEGRLAIEFSVICDTIHRLGLGNIFVEPEECNLTLVREFYANRNTTYGKSTKVKLRGLWFVLLG</sequence>
<dbReference type="EMBL" id="JACEIK010001959">
    <property type="protein sequence ID" value="MCD7473348.1"/>
    <property type="molecule type" value="Genomic_DNA"/>
</dbReference>
<keyword evidence="2" id="KW-1185">Reference proteome</keyword>
<feature type="non-terminal residue" evidence="1">
    <location>
        <position position="1"/>
    </location>
</feature>
<protein>
    <submittedName>
        <fullName evidence="1">Uncharacterized protein</fullName>
    </submittedName>
</protein>
<dbReference type="Proteomes" id="UP000823775">
    <property type="component" value="Unassembled WGS sequence"/>
</dbReference>